<accession>A0ABD3SEB0</accession>
<dbReference type="EMBL" id="JALLPB020000059">
    <property type="protein sequence ID" value="KAL3822667.1"/>
    <property type="molecule type" value="Genomic_DNA"/>
</dbReference>
<sequence length="127" mass="13609">MTSFCLVVLVASIASSGVLLARAFGNEEYGDPPESIKATARHILVPSLEDANMVLDEIGKGETTFASLAGRYSTCPSTLSPGTMVKEFDEVVFSPKTRIGEVMGPVQTSFGYHLIVVDKRSGGSDWY</sequence>
<dbReference type="InterPro" id="IPR000297">
    <property type="entry name" value="PPIase_PpiC"/>
</dbReference>
<keyword evidence="1 2" id="KW-0413">Isomerase</keyword>
<keyword evidence="5" id="KW-1185">Reference proteome</keyword>
<protein>
    <recommendedName>
        <fullName evidence="2">Peptidyl-prolyl cis-trans isomerase</fullName>
        <ecNumber evidence="2">5.2.1.8</ecNumber>
    </recommendedName>
</protein>
<reference evidence="4 5" key="1">
    <citation type="submission" date="2024-10" db="EMBL/GenBank/DDBJ databases">
        <title>Updated reference genomes for cyclostephanoid diatoms.</title>
        <authorList>
            <person name="Roberts W.R."/>
            <person name="Alverson A.J."/>
        </authorList>
    </citation>
    <scope>NUCLEOTIDE SEQUENCE [LARGE SCALE GENOMIC DNA]</scope>
    <source>
        <strain evidence="4 5">AJA228-03</strain>
    </source>
</reference>
<dbReference type="AlphaFoldDB" id="A0ABD3SEB0"/>
<comment type="caution">
    <text evidence="4">The sequence shown here is derived from an EMBL/GenBank/DDBJ whole genome shotgun (WGS) entry which is preliminary data.</text>
</comment>
<feature type="chain" id="PRO_5044526950" description="Peptidyl-prolyl cis-trans isomerase" evidence="2">
    <location>
        <begin position="24"/>
        <end position="127"/>
    </location>
</feature>
<feature type="domain" description="PpiC" evidence="3">
    <location>
        <begin position="35"/>
        <end position="119"/>
    </location>
</feature>
<proteinExistence type="predicted"/>
<keyword evidence="2" id="KW-0732">Signal</keyword>
<evidence type="ECO:0000313" key="5">
    <source>
        <dbReference type="Proteomes" id="UP001530377"/>
    </source>
</evidence>
<dbReference type="InterPro" id="IPR052204">
    <property type="entry name" value="PpiC/parvulin_rotamase"/>
</dbReference>
<dbReference type="Proteomes" id="UP001530377">
    <property type="component" value="Unassembled WGS sequence"/>
</dbReference>
<comment type="catalytic activity">
    <reaction evidence="2">
        <text>[protein]-peptidylproline (omega=180) = [protein]-peptidylproline (omega=0)</text>
        <dbReference type="Rhea" id="RHEA:16237"/>
        <dbReference type="Rhea" id="RHEA-COMP:10747"/>
        <dbReference type="Rhea" id="RHEA-COMP:10748"/>
        <dbReference type="ChEBI" id="CHEBI:83833"/>
        <dbReference type="ChEBI" id="CHEBI:83834"/>
        <dbReference type="EC" id="5.2.1.8"/>
    </reaction>
</comment>
<dbReference type="SUPFAM" id="SSF54534">
    <property type="entry name" value="FKBP-like"/>
    <property type="match status" value="1"/>
</dbReference>
<dbReference type="PANTHER" id="PTHR43629:SF2">
    <property type="entry name" value="RHODANESE-LIKE_PPIC DOMAIN-CONTAINING PROTEIN 12, CHLOROPLASTIC"/>
    <property type="match status" value="1"/>
</dbReference>
<dbReference type="PANTHER" id="PTHR43629">
    <property type="entry name" value="PEPTIDYL-PROLYL CIS-TRANS ISOMERASE"/>
    <property type="match status" value="1"/>
</dbReference>
<dbReference type="Gene3D" id="3.10.50.40">
    <property type="match status" value="1"/>
</dbReference>
<dbReference type="EC" id="5.2.1.8" evidence="2"/>
<evidence type="ECO:0000256" key="2">
    <source>
        <dbReference type="RuleBase" id="RU363014"/>
    </source>
</evidence>
<evidence type="ECO:0000256" key="1">
    <source>
        <dbReference type="PROSITE-ProRule" id="PRU00278"/>
    </source>
</evidence>
<feature type="signal peptide" evidence="2">
    <location>
        <begin position="1"/>
        <end position="23"/>
    </location>
</feature>
<evidence type="ECO:0000259" key="3">
    <source>
        <dbReference type="PROSITE" id="PS50198"/>
    </source>
</evidence>
<keyword evidence="1 2" id="KW-0697">Rotamase</keyword>
<dbReference type="InterPro" id="IPR046357">
    <property type="entry name" value="PPIase_dom_sf"/>
</dbReference>
<name>A0ABD3SEB0_9STRA</name>
<evidence type="ECO:0000313" key="4">
    <source>
        <dbReference type="EMBL" id="KAL3822667.1"/>
    </source>
</evidence>
<gene>
    <name evidence="4" type="ORF">ACHAXA_001820</name>
</gene>
<dbReference type="Pfam" id="PF00639">
    <property type="entry name" value="Rotamase"/>
    <property type="match status" value="1"/>
</dbReference>
<organism evidence="4 5">
    <name type="scientific">Cyclostephanos tholiformis</name>
    <dbReference type="NCBI Taxonomy" id="382380"/>
    <lineage>
        <taxon>Eukaryota</taxon>
        <taxon>Sar</taxon>
        <taxon>Stramenopiles</taxon>
        <taxon>Ochrophyta</taxon>
        <taxon>Bacillariophyta</taxon>
        <taxon>Coscinodiscophyceae</taxon>
        <taxon>Thalassiosirophycidae</taxon>
        <taxon>Stephanodiscales</taxon>
        <taxon>Stephanodiscaceae</taxon>
        <taxon>Cyclostephanos</taxon>
    </lineage>
</organism>
<dbReference type="PROSITE" id="PS50198">
    <property type="entry name" value="PPIC_PPIASE_2"/>
    <property type="match status" value="1"/>
</dbReference>
<dbReference type="GO" id="GO:0003755">
    <property type="term" value="F:peptidyl-prolyl cis-trans isomerase activity"/>
    <property type="evidence" value="ECO:0007669"/>
    <property type="project" value="UniProtKB-UniRule"/>
</dbReference>